<dbReference type="InterPro" id="IPR016135">
    <property type="entry name" value="UBQ-conjugating_enzyme/RWD"/>
</dbReference>
<feature type="domain" description="UBC core" evidence="3">
    <location>
        <begin position="7"/>
        <end position="155"/>
    </location>
</feature>
<dbReference type="InterPro" id="IPR050113">
    <property type="entry name" value="Ub_conjugating_enzyme"/>
</dbReference>
<evidence type="ECO:0000313" key="5">
    <source>
        <dbReference type="Proteomes" id="UP001244341"/>
    </source>
</evidence>
<accession>A0ABY8TSN8</accession>
<feature type="transmembrane region" description="Helical" evidence="2">
    <location>
        <begin position="231"/>
        <end position="250"/>
    </location>
</feature>
<dbReference type="InterPro" id="IPR000608">
    <property type="entry name" value="UBC"/>
</dbReference>
<sequence length="271" mass="28786">MASAQKGCVTRLQKEYKSLLREPVPHIQAHPVPSNLLEWHFVLEGAPATDFEGGVYHGKLVFPPNYPFKPPSISMLTPNGRFAVNTKLCLSITDYHPESWNPMWSVGTILTGLLSFMYDNQPTTGSITSSKAEKQRLAKESLAYNAKNATFRKLFPNWLEEHNKRAAAAAAAAAAQQQQQAGGNGEQQQQPGAQQQQQLAGGQVQQPAQQPGQQQAAGAGGGGAAAGGGGLFTFAMVAIVLAIAVVPLFSTDAAVSLSVLTRLRDSFTGGS</sequence>
<evidence type="ECO:0000256" key="1">
    <source>
        <dbReference type="SAM" id="MobiDB-lite"/>
    </source>
</evidence>
<dbReference type="EMBL" id="CP126210">
    <property type="protein sequence ID" value="WIA12142.1"/>
    <property type="molecule type" value="Genomic_DNA"/>
</dbReference>
<dbReference type="PANTHER" id="PTHR24067">
    <property type="entry name" value="UBIQUITIN-CONJUGATING ENZYME E2"/>
    <property type="match status" value="1"/>
</dbReference>
<dbReference type="PROSITE" id="PS50127">
    <property type="entry name" value="UBC_2"/>
    <property type="match status" value="1"/>
</dbReference>
<keyword evidence="5" id="KW-1185">Reference proteome</keyword>
<evidence type="ECO:0000313" key="4">
    <source>
        <dbReference type="EMBL" id="WIA12142.1"/>
    </source>
</evidence>
<dbReference type="CDD" id="cd23799">
    <property type="entry name" value="UBCc_UBE2J"/>
    <property type="match status" value="1"/>
</dbReference>
<gene>
    <name evidence="4" type="ORF">OEZ85_012215</name>
</gene>
<dbReference type="Proteomes" id="UP001244341">
    <property type="component" value="Chromosome 3b"/>
</dbReference>
<proteinExistence type="predicted"/>
<evidence type="ECO:0000256" key="2">
    <source>
        <dbReference type="SAM" id="Phobius"/>
    </source>
</evidence>
<dbReference type="SUPFAM" id="SSF54495">
    <property type="entry name" value="UBC-like"/>
    <property type="match status" value="1"/>
</dbReference>
<organism evidence="4 5">
    <name type="scientific">Tetradesmus obliquus</name>
    <name type="common">Green alga</name>
    <name type="synonym">Acutodesmus obliquus</name>
    <dbReference type="NCBI Taxonomy" id="3088"/>
    <lineage>
        <taxon>Eukaryota</taxon>
        <taxon>Viridiplantae</taxon>
        <taxon>Chlorophyta</taxon>
        <taxon>core chlorophytes</taxon>
        <taxon>Chlorophyceae</taxon>
        <taxon>CS clade</taxon>
        <taxon>Sphaeropleales</taxon>
        <taxon>Scenedesmaceae</taxon>
        <taxon>Tetradesmus</taxon>
    </lineage>
</organism>
<keyword evidence="2" id="KW-0472">Membrane</keyword>
<keyword evidence="2" id="KW-0812">Transmembrane</keyword>
<keyword evidence="2" id="KW-1133">Transmembrane helix</keyword>
<dbReference type="SMART" id="SM00212">
    <property type="entry name" value="UBCc"/>
    <property type="match status" value="1"/>
</dbReference>
<evidence type="ECO:0000259" key="3">
    <source>
        <dbReference type="PROSITE" id="PS50127"/>
    </source>
</evidence>
<dbReference type="Gene3D" id="3.10.110.10">
    <property type="entry name" value="Ubiquitin Conjugating Enzyme"/>
    <property type="match status" value="1"/>
</dbReference>
<protein>
    <recommendedName>
        <fullName evidence="3">UBC core domain-containing protein</fullName>
    </recommendedName>
</protein>
<dbReference type="Pfam" id="PF00179">
    <property type="entry name" value="UQ_con"/>
    <property type="match status" value="1"/>
</dbReference>
<feature type="compositionally biased region" description="Low complexity" evidence="1">
    <location>
        <begin position="170"/>
        <end position="217"/>
    </location>
</feature>
<name>A0ABY8TSN8_TETOB</name>
<reference evidence="4 5" key="1">
    <citation type="submission" date="2023-05" db="EMBL/GenBank/DDBJ databases">
        <title>A 100% complete, gapless, phased diploid assembly of the Scenedesmus obliquus UTEX 3031 genome.</title>
        <authorList>
            <person name="Biondi T.C."/>
            <person name="Hanschen E.R."/>
            <person name="Kwon T."/>
            <person name="Eng W."/>
            <person name="Kruse C.P.S."/>
            <person name="Koehler S.I."/>
            <person name="Kunde Y."/>
            <person name="Gleasner C.D."/>
            <person name="You Mak K.T."/>
            <person name="Polle J."/>
            <person name="Hovde B.T."/>
            <person name="Starkenburg S.R."/>
        </authorList>
    </citation>
    <scope>NUCLEOTIDE SEQUENCE [LARGE SCALE GENOMIC DNA]</scope>
    <source>
        <strain evidence="4 5">DOE0152z</strain>
    </source>
</reference>
<feature type="region of interest" description="Disordered" evidence="1">
    <location>
        <begin position="170"/>
        <end position="222"/>
    </location>
</feature>